<sequence length="375" mass="40981">KDPLVIRQFDVFNFSERVKQIVDVTSCLPDSIVVSVVGVGLLVVDGILSQSLVSTRSMFAIRITIGSYSCVCAMFVFKRYSAVLCDILGTLGSLAAALEPLAHPEAQARMRRTAVRSQRVVRFFVFYGATSQVLVGSLLMFVTPLWTEALARSVLKPITDSDAAVSYLASTLRFAVLPVTCLLPYVNINAFYCLILCMIIIYNASADLYDAIGRGVENGPCHREWLAVQAGVLKVLLYTDATIADTMPHLLVVSVVLPLLSTVEVVSYGTKADVFALLMAPLIFTVFVPLCLAGDGLVAAREGMSTRAWRGPWLEESLRHKKLRLSLMQFTGGRGAQVRGTGIGLLDRPACGNALRSWFSFLQVLINVQRQSRAH</sequence>
<feature type="transmembrane region" description="Helical" evidence="1">
    <location>
        <begin position="250"/>
        <end position="268"/>
    </location>
</feature>
<reference evidence="2" key="1">
    <citation type="submission" date="2021-07" db="EMBL/GenBank/DDBJ databases">
        <authorList>
            <person name="Catto M.A."/>
            <person name="Jacobson A."/>
            <person name="Kennedy G."/>
            <person name="Labadie P."/>
            <person name="Hunt B.G."/>
            <person name="Srinivasan R."/>
        </authorList>
    </citation>
    <scope>NUCLEOTIDE SEQUENCE</scope>
    <source>
        <strain evidence="2">PL_HMW_Pooled</strain>
        <tissue evidence="2">Head</tissue>
    </source>
</reference>
<feature type="non-terminal residue" evidence="2">
    <location>
        <position position="1"/>
    </location>
</feature>
<dbReference type="AlphaFoldDB" id="A0AAE1GSQ1"/>
<protein>
    <submittedName>
        <fullName evidence="2">Protein crossbronx-like</fullName>
    </submittedName>
</protein>
<feature type="transmembrane region" description="Helical" evidence="1">
    <location>
        <begin position="32"/>
        <end position="52"/>
    </location>
</feature>
<organism evidence="2 3">
    <name type="scientific">Frankliniella fusca</name>
    <dbReference type="NCBI Taxonomy" id="407009"/>
    <lineage>
        <taxon>Eukaryota</taxon>
        <taxon>Metazoa</taxon>
        <taxon>Ecdysozoa</taxon>
        <taxon>Arthropoda</taxon>
        <taxon>Hexapoda</taxon>
        <taxon>Insecta</taxon>
        <taxon>Pterygota</taxon>
        <taxon>Neoptera</taxon>
        <taxon>Paraneoptera</taxon>
        <taxon>Thysanoptera</taxon>
        <taxon>Terebrantia</taxon>
        <taxon>Thripoidea</taxon>
        <taxon>Thripidae</taxon>
        <taxon>Frankliniella</taxon>
    </lineage>
</organism>
<keyword evidence="1" id="KW-0472">Membrane</keyword>
<keyword evidence="1" id="KW-1133">Transmembrane helix</keyword>
<accession>A0AAE1GSQ1</accession>
<feature type="transmembrane region" description="Helical" evidence="1">
    <location>
        <begin position="182"/>
        <end position="204"/>
    </location>
</feature>
<dbReference type="EMBL" id="JAHWGI010000033">
    <property type="protein sequence ID" value="KAK3908237.1"/>
    <property type="molecule type" value="Genomic_DNA"/>
</dbReference>
<evidence type="ECO:0000256" key="1">
    <source>
        <dbReference type="SAM" id="Phobius"/>
    </source>
</evidence>
<comment type="caution">
    <text evidence="2">The sequence shown here is derived from an EMBL/GenBank/DDBJ whole genome shotgun (WGS) entry which is preliminary data.</text>
</comment>
<evidence type="ECO:0000313" key="2">
    <source>
        <dbReference type="EMBL" id="KAK3908237.1"/>
    </source>
</evidence>
<feature type="transmembrane region" description="Helical" evidence="1">
    <location>
        <begin position="274"/>
        <end position="300"/>
    </location>
</feature>
<name>A0AAE1GSQ1_9NEOP</name>
<evidence type="ECO:0000313" key="3">
    <source>
        <dbReference type="Proteomes" id="UP001219518"/>
    </source>
</evidence>
<feature type="transmembrane region" description="Helical" evidence="1">
    <location>
        <begin position="123"/>
        <end position="146"/>
    </location>
</feature>
<gene>
    <name evidence="2" type="ORF">KUF71_018750</name>
</gene>
<proteinExistence type="predicted"/>
<dbReference type="Proteomes" id="UP001219518">
    <property type="component" value="Unassembled WGS sequence"/>
</dbReference>
<feature type="transmembrane region" description="Helical" evidence="1">
    <location>
        <begin position="59"/>
        <end position="77"/>
    </location>
</feature>
<keyword evidence="3" id="KW-1185">Reference proteome</keyword>
<reference evidence="2" key="2">
    <citation type="journal article" date="2023" name="BMC Genomics">
        <title>Pest status, molecular evolution, and epigenetic factors derived from the genome assembly of Frankliniella fusca, a thysanopteran phytovirus vector.</title>
        <authorList>
            <person name="Catto M.A."/>
            <person name="Labadie P.E."/>
            <person name="Jacobson A.L."/>
            <person name="Kennedy G.G."/>
            <person name="Srinivasan R."/>
            <person name="Hunt B.G."/>
        </authorList>
    </citation>
    <scope>NUCLEOTIDE SEQUENCE</scope>
    <source>
        <strain evidence="2">PL_HMW_Pooled</strain>
    </source>
</reference>
<keyword evidence="1" id="KW-0812">Transmembrane</keyword>